<proteinExistence type="inferred from homology"/>
<dbReference type="InterPro" id="IPR004839">
    <property type="entry name" value="Aminotransferase_I/II_large"/>
</dbReference>
<keyword evidence="8" id="KW-1185">Reference proteome</keyword>
<evidence type="ECO:0000256" key="4">
    <source>
        <dbReference type="ARBA" id="ARBA00023125"/>
    </source>
</evidence>
<dbReference type="InterPro" id="IPR015424">
    <property type="entry name" value="PyrdxlP-dep_Trfase"/>
</dbReference>
<dbReference type="SUPFAM" id="SSF53383">
    <property type="entry name" value="PLP-dependent transferases"/>
    <property type="match status" value="1"/>
</dbReference>
<evidence type="ECO:0000313" key="7">
    <source>
        <dbReference type="EMBL" id="GAA4550676.1"/>
    </source>
</evidence>
<dbReference type="SUPFAM" id="SSF46785">
    <property type="entry name" value="Winged helix' DNA-binding domain"/>
    <property type="match status" value="1"/>
</dbReference>
<dbReference type="PROSITE" id="PS50949">
    <property type="entry name" value="HTH_GNTR"/>
    <property type="match status" value="1"/>
</dbReference>
<sequence length="465" mass="50109">MHADGALYVRLASAMRTALDRGDIAAGTRLPPERTLAQSLQISRATVVSAYRMLRQEGRLTSRQGSGHVVAEPAHDHGRPLLNRELVDGQALNPLMRGADPLDRGLVDLTASRQTPIGSLLRDVVVGASEDVGALASGLGYHPSGLATLREAVADYLTVHLGLRTSASQIMITSGSQQAIWLTGQLYARNRDRVVLENPTYAGAIDAFRMIGAQLEPLPVTPDGFDVQALKSLLPSVRPRVVLLSPTCQAPTGIVMSEEQRTALVDLVDEHQITTVEDQTMLPLLVDQVAPSALASLSTTAQVLTVGSLSKIMWPGLRTGWVRAPQPVIEQLTRIKAATDLGSSLIGQQVAARLLEHVGEISALRRAEVRDALDTACSCLDRMLPDWAWRRPAGGLSMWLKMPEPGAVEFAQIALLHGVKIVPGSSLSFDGGNDDHVRIQFVQPPDVIDLGIRRLAQAWHSYASE</sequence>
<dbReference type="PRINTS" id="PR00035">
    <property type="entry name" value="HTHGNTR"/>
</dbReference>
<comment type="similarity">
    <text evidence="1">In the C-terminal section; belongs to the class-I pyridoxal-phosphate-dependent aminotransferase family.</text>
</comment>
<keyword evidence="4" id="KW-0238">DNA-binding</keyword>
<dbReference type="Gene3D" id="1.10.10.10">
    <property type="entry name" value="Winged helix-like DNA-binding domain superfamily/Winged helix DNA-binding domain"/>
    <property type="match status" value="1"/>
</dbReference>
<keyword evidence="2" id="KW-0663">Pyridoxal phosphate</keyword>
<dbReference type="Pfam" id="PF00392">
    <property type="entry name" value="GntR"/>
    <property type="match status" value="1"/>
</dbReference>
<evidence type="ECO:0000256" key="5">
    <source>
        <dbReference type="ARBA" id="ARBA00023163"/>
    </source>
</evidence>
<evidence type="ECO:0000256" key="3">
    <source>
        <dbReference type="ARBA" id="ARBA00023015"/>
    </source>
</evidence>
<dbReference type="InterPro" id="IPR051446">
    <property type="entry name" value="HTH_trans_reg/aminotransferase"/>
</dbReference>
<organism evidence="7 8">
    <name type="scientific">Pseudonocardia xishanensis</name>
    <dbReference type="NCBI Taxonomy" id="630995"/>
    <lineage>
        <taxon>Bacteria</taxon>
        <taxon>Bacillati</taxon>
        <taxon>Actinomycetota</taxon>
        <taxon>Actinomycetes</taxon>
        <taxon>Pseudonocardiales</taxon>
        <taxon>Pseudonocardiaceae</taxon>
        <taxon>Pseudonocardia</taxon>
    </lineage>
</organism>
<dbReference type="CDD" id="cd07377">
    <property type="entry name" value="WHTH_GntR"/>
    <property type="match status" value="1"/>
</dbReference>
<dbReference type="CDD" id="cd00609">
    <property type="entry name" value="AAT_like"/>
    <property type="match status" value="1"/>
</dbReference>
<dbReference type="Pfam" id="PF00155">
    <property type="entry name" value="Aminotran_1_2"/>
    <property type="match status" value="1"/>
</dbReference>
<accession>A0ABP8RX89</accession>
<comment type="caution">
    <text evidence="7">The sequence shown here is derived from an EMBL/GenBank/DDBJ whole genome shotgun (WGS) entry which is preliminary data.</text>
</comment>
<name>A0ABP8RX89_9PSEU</name>
<gene>
    <name evidence="7" type="ORF">GCM10023175_41170</name>
</gene>
<feature type="domain" description="HTH gntR-type" evidence="6">
    <location>
        <begin position="5"/>
        <end position="73"/>
    </location>
</feature>
<dbReference type="RefSeq" id="WP_345420913.1">
    <property type="nucleotide sequence ID" value="NZ_BAABGT010000060.1"/>
</dbReference>
<dbReference type="InterPro" id="IPR036390">
    <property type="entry name" value="WH_DNA-bd_sf"/>
</dbReference>
<dbReference type="PANTHER" id="PTHR46577:SF1">
    <property type="entry name" value="HTH-TYPE TRANSCRIPTIONAL REGULATORY PROTEIN GABR"/>
    <property type="match status" value="1"/>
</dbReference>
<keyword evidence="3" id="KW-0805">Transcription regulation</keyword>
<evidence type="ECO:0000259" key="6">
    <source>
        <dbReference type="PROSITE" id="PS50949"/>
    </source>
</evidence>
<dbReference type="InterPro" id="IPR036388">
    <property type="entry name" value="WH-like_DNA-bd_sf"/>
</dbReference>
<dbReference type="InterPro" id="IPR015422">
    <property type="entry name" value="PyrdxlP-dep_Trfase_small"/>
</dbReference>
<dbReference type="InterPro" id="IPR000524">
    <property type="entry name" value="Tscrpt_reg_HTH_GntR"/>
</dbReference>
<keyword evidence="5" id="KW-0804">Transcription</keyword>
<dbReference type="Gene3D" id="3.40.640.10">
    <property type="entry name" value="Type I PLP-dependent aspartate aminotransferase-like (Major domain)"/>
    <property type="match status" value="1"/>
</dbReference>
<keyword evidence="7" id="KW-0032">Aminotransferase</keyword>
<dbReference type="Gene3D" id="3.90.1150.10">
    <property type="entry name" value="Aspartate Aminotransferase, domain 1"/>
    <property type="match status" value="1"/>
</dbReference>
<dbReference type="Proteomes" id="UP001501598">
    <property type="component" value="Unassembled WGS sequence"/>
</dbReference>
<dbReference type="EMBL" id="BAABGT010000060">
    <property type="protein sequence ID" value="GAA4550676.1"/>
    <property type="molecule type" value="Genomic_DNA"/>
</dbReference>
<dbReference type="PANTHER" id="PTHR46577">
    <property type="entry name" value="HTH-TYPE TRANSCRIPTIONAL REGULATORY PROTEIN GABR"/>
    <property type="match status" value="1"/>
</dbReference>
<evidence type="ECO:0000256" key="1">
    <source>
        <dbReference type="ARBA" id="ARBA00005384"/>
    </source>
</evidence>
<dbReference type="GO" id="GO:0008483">
    <property type="term" value="F:transaminase activity"/>
    <property type="evidence" value="ECO:0007669"/>
    <property type="project" value="UniProtKB-KW"/>
</dbReference>
<evidence type="ECO:0000256" key="2">
    <source>
        <dbReference type="ARBA" id="ARBA00022898"/>
    </source>
</evidence>
<evidence type="ECO:0000313" key="8">
    <source>
        <dbReference type="Proteomes" id="UP001501598"/>
    </source>
</evidence>
<dbReference type="InterPro" id="IPR015421">
    <property type="entry name" value="PyrdxlP-dep_Trfase_major"/>
</dbReference>
<dbReference type="SMART" id="SM00345">
    <property type="entry name" value="HTH_GNTR"/>
    <property type="match status" value="1"/>
</dbReference>
<protein>
    <submittedName>
        <fullName evidence="7">PLP-dependent aminotransferase family protein</fullName>
    </submittedName>
</protein>
<keyword evidence="7" id="KW-0808">Transferase</keyword>
<reference evidence="8" key="1">
    <citation type="journal article" date="2019" name="Int. J. Syst. Evol. Microbiol.">
        <title>The Global Catalogue of Microorganisms (GCM) 10K type strain sequencing project: providing services to taxonomists for standard genome sequencing and annotation.</title>
        <authorList>
            <consortium name="The Broad Institute Genomics Platform"/>
            <consortium name="The Broad Institute Genome Sequencing Center for Infectious Disease"/>
            <person name="Wu L."/>
            <person name="Ma J."/>
        </authorList>
    </citation>
    <scope>NUCLEOTIDE SEQUENCE [LARGE SCALE GENOMIC DNA]</scope>
    <source>
        <strain evidence="8">JCM 17906</strain>
    </source>
</reference>